<evidence type="ECO:0000313" key="2">
    <source>
        <dbReference type="EMBL" id="KAJ8982865.1"/>
    </source>
</evidence>
<organism evidence="2 3">
    <name type="scientific">Molorchus minor</name>
    <dbReference type="NCBI Taxonomy" id="1323400"/>
    <lineage>
        <taxon>Eukaryota</taxon>
        <taxon>Metazoa</taxon>
        <taxon>Ecdysozoa</taxon>
        <taxon>Arthropoda</taxon>
        <taxon>Hexapoda</taxon>
        <taxon>Insecta</taxon>
        <taxon>Pterygota</taxon>
        <taxon>Neoptera</taxon>
        <taxon>Endopterygota</taxon>
        <taxon>Coleoptera</taxon>
        <taxon>Polyphaga</taxon>
        <taxon>Cucujiformia</taxon>
        <taxon>Chrysomeloidea</taxon>
        <taxon>Cerambycidae</taxon>
        <taxon>Lamiinae</taxon>
        <taxon>Monochamini</taxon>
        <taxon>Molorchus</taxon>
    </lineage>
</organism>
<accession>A0ABQ9K026</accession>
<reference evidence="2" key="1">
    <citation type="journal article" date="2023" name="Insect Mol. Biol.">
        <title>Genome sequencing provides insights into the evolution of gene families encoding plant cell wall-degrading enzymes in longhorned beetles.</title>
        <authorList>
            <person name="Shin N.R."/>
            <person name="Okamura Y."/>
            <person name="Kirsch R."/>
            <person name="Pauchet Y."/>
        </authorList>
    </citation>
    <scope>NUCLEOTIDE SEQUENCE</scope>
    <source>
        <strain evidence="2">MMC_N1</strain>
    </source>
</reference>
<gene>
    <name evidence="2" type="ORF">NQ317_006415</name>
</gene>
<feature type="transmembrane region" description="Helical" evidence="1">
    <location>
        <begin position="30"/>
        <end position="52"/>
    </location>
</feature>
<keyword evidence="1" id="KW-1133">Transmembrane helix</keyword>
<proteinExistence type="predicted"/>
<evidence type="ECO:0000256" key="1">
    <source>
        <dbReference type="SAM" id="Phobius"/>
    </source>
</evidence>
<dbReference type="EMBL" id="JAPWTJ010000102">
    <property type="protein sequence ID" value="KAJ8982865.1"/>
    <property type="molecule type" value="Genomic_DNA"/>
</dbReference>
<protein>
    <submittedName>
        <fullName evidence="2">Uncharacterized protein</fullName>
    </submittedName>
</protein>
<evidence type="ECO:0000313" key="3">
    <source>
        <dbReference type="Proteomes" id="UP001162164"/>
    </source>
</evidence>
<sequence>MTEVGEVFAEKPYAIAIQQGSHLQDDLSGVFIATLFGLALAMITLVGEVIYYRRKRQNETKRKFEENES</sequence>
<keyword evidence="1" id="KW-0812">Transmembrane</keyword>
<dbReference type="Proteomes" id="UP001162164">
    <property type="component" value="Unassembled WGS sequence"/>
</dbReference>
<keyword evidence="1" id="KW-0472">Membrane</keyword>
<name>A0ABQ9K026_9CUCU</name>
<keyword evidence="3" id="KW-1185">Reference proteome</keyword>
<comment type="caution">
    <text evidence="2">The sequence shown here is derived from an EMBL/GenBank/DDBJ whole genome shotgun (WGS) entry which is preliminary data.</text>
</comment>